<feature type="region of interest" description="Disordered" evidence="1">
    <location>
        <begin position="49"/>
        <end position="127"/>
    </location>
</feature>
<feature type="compositionally biased region" description="Low complexity" evidence="1">
    <location>
        <begin position="114"/>
        <end position="127"/>
    </location>
</feature>
<gene>
    <name evidence="2" type="ORF">HaLaN_30390</name>
</gene>
<organism evidence="2 3">
    <name type="scientific">Haematococcus lacustris</name>
    <name type="common">Green alga</name>
    <name type="synonym">Haematococcus pluvialis</name>
    <dbReference type="NCBI Taxonomy" id="44745"/>
    <lineage>
        <taxon>Eukaryota</taxon>
        <taxon>Viridiplantae</taxon>
        <taxon>Chlorophyta</taxon>
        <taxon>core chlorophytes</taxon>
        <taxon>Chlorophyceae</taxon>
        <taxon>CS clade</taxon>
        <taxon>Chlamydomonadales</taxon>
        <taxon>Haematococcaceae</taxon>
        <taxon>Haematococcus</taxon>
    </lineage>
</organism>
<evidence type="ECO:0000313" key="2">
    <source>
        <dbReference type="EMBL" id="GFH31361.1"/>
    </source>
</evidence>
<keyword evidence="3" id="KW-1185">Reference proteome</keyword>
<evidence type="ECO:0000256" key="1">
    <source>
        <dbReference type="SAM" id="MobiDB-lite"/>
    </source>
</evidence>
<feature type="compositionally biased region" description="Polar residues" evidence="1">
    <location>
        <begin position="81"/>
        <end position="91"/>
    </location>
</feature>
<feature type="compositionally biased region" description="Pro residues" evidence="1">
    <location>
        <begin position="103"/>
        <end position="113"/>
    </location>
</feature>
<protein>
    <submittedName>
        <fullName evidence="2">Uncharacterized protein</fullName>
    </submittedName>
</protein>
<sequence length="127" mass="12706">PLVMREQSSRLSDALPLALGVAPELLAPEEEDGSVEELLAARAGLLLEGGRGSRGSWDRQRLVGASQAAGQPDTATEAMPCTQTGVKTSGSPALGHPASAVPHPAPLTTPPTSPSAQAAAQAAAQAP</sequence>
<accession>A0A6A0AGE9</accession>
<feature type="non-terminal residue" evidence="2">
    <location>
        <position position="1"/>
    </location>
</feature>
<dbReference type="AlphaFoldDB" id="A0A6A0AGE9"/>
<proteinExistence type="predicted"/>
<dbReference type="Proteomes" id="UP000485058">
    <property type="component" value="Unassembled WGS sequence"/>
</dbReference>
<evidence type="ECO:0000313" key="3">
    <source>
        <dbReference type="Proteomes" id="UP000485058"/>
    </source>
</evidence>
<comment type="caution">
    <text evidence="2">The sequence shown here is derived from an EMBL/GenBank/DDBJ whole genome shotgun (WGS) entry which is preliminary data.</text>
</comment>
<name>A0A6A0AGE9_HAELA</name>
<reference evidence="2 3" key="1">
    <citation type="submission" date="2020-02" db="EMBL/GenBank/DDBJ databases">
        <title>Draft genome sequence of Haematococcus lacustris strain NIES-144.</title>
        <authorList>
            <person name="Morimoto D."/>
            <person name="Nakagawa S."/>
            <person name="Yoshida T."/>
            <person name="Sawayama S."/>
        </authorList>
    </citation>
    <scope>NUCLEOTIDE SEQUENCE [LARGE SCALE GENOMIC DNA]</scope>
    <source>
        <strain evidence="2 3">NIES-144</strain>
    </source>
</reference>
<dbReference type="EMBL" id="BLLF01005565">
    <property type="protein sequence ID" value="GFH31361.1"/>
    <property type="molecule type" value="Genomic_DNA"/>
</dbReference>